<sequence>MNVITECITITSPSHSELPETPMPTRESPTLRRRRLAQQLRNLREDSGLKSAEVAARLEWAPSKLTRMERNEGKRPDPRDIRDLCEVYEVDDAQRDRLVQLARDGRKRGWWDPYDKVLPEATTAFIGLEAEAASVLVFEALAIPGLLQTPEYADAVNRGGATKLPDEQIQARVDVRMRRQKALHEDPPLEVVAVIDEAVLHRTVGDPEVMRGQIEHLRQVARRPNVTVQVIPYDAGAHASMSGSFNILQFPEPGDLDAVFVDLVAGEMFIEEPAEVKRYHAAFLNLVGAAASPANTLDMLTNR</sequence>
<dbReference type="InterPro" id="IPR010982">
    <property type="entry name" value="Lambda_DNA-bd_dom_sf"/>
</dbReference>
<feature type="domain" description="HTH cro/C1-type" evidence="2">
    <location>
        <begin position="40"/>
        <end position="95"/>
    </location>
</feature>
<dbReference type="Pfam" id="PF13560">
    <property type="entry name" value="HTH_31"/>
    <property type="match status" value="1"/>
</dbReference>
<reference evidence="4" key="1">
    <citation type="journal article" date="2019" name="Int. J. Syst. Evol. Microbiol.">
        <title>The Global Catalogue of Microorganisms (GCM) 10K type strain sequencing project: providing services to taxonomists for standard genome sequencing and annotation.</title>
        <authorList>
            <consortium name="The Broad Institute Genomics Platform"/>
            <consortium name="The Broad Institute Genome Sequencing Center for Infectious Disease"/>
            <person name="Wu L."/>
            <person name="Ma J."/>
        </authorList>
    </citation>
    <scope>NUCLEOTIDE SEQUENCE [LARGE SCALE GENOMIC DNA]</scope>
    <source>
        <strain evidence="4">JCM 17939</strain>
    </source>
</reference>
<proteinExistence type="predicted"/>
<dbReference type="RefSeq" id="WP_345431917.1">
    <property type="nucleotide sequence ID" value="NZ_BAABHK010000004.1"/>
</dbReference>
<dbReference type="PROSITE" id="PS50943">
    <property type="entry name" value="HTH_CROC1"/>
    <property type="match status" value="1"/>
</dbReference>
<gene>
    <name evidence="3" type="ORF">GCM10023196_035310</name>
</gene>
<comment type="caution">
    <text evidence="3">The sequence shown here is derived from an EMBL/GenBank/DDBJ whole genome shotgun (WGS) entry which is preliminary data.</text>
</comment>
<keyword evidence="4" id="KW-1185">Reference proteome</keyword>
<feature type="region of interest" description="Disordered" evidence="1">
    <location>
        <begin position="12"/>
        <end position="32"/>
    </location>
</feature>
<name>A0ABP8U8S8_9ACTN</name>
<dbReference type="Proteomes" id="UP001501442">
    <property type="component" value="Unassembled WGS sequence"/>
</dbReference>
<dbReference type="EMBL" id="BAABHK010000004">
    <property type="protein sequence ID" value="GAA4626563.1"/>
    <property type="molecule type" value="Genomic_DNA"/>
</dbReference>
<evidence type="ECO:0000259" key="2">
    <source>
        <dbReference type="PROSITE" id="PS50943"/>
    </source>
</evidence>
<dbReference type="CDD" id="cd00093">
    <property type="entry name" value="HTH_XRE"/>
    <property type="match status" value="1"/>
</dbReference>
<evidence type="ECO:0000313" key="4">
    <source>
        <dbReference type="Proteomes" id="UP001501442"/>
    </source>
</evidence>
<dbReference type="InterPro" id="IPR001387">
    <property type="entry name" value="Cro/C1-type_HTH"/>
</dbReference>
<organism evidence="3 4">
    <name type="scientific">Actinoallomurus vinaceus</name>
    <dbReference type="NCBI Taxonomy" id="1080074"/>
    <lineage>
        <taxon>Bacteria</taxon>
        <taxon>Bacillati</taxon>
        <taxon>Actinomycetota</taxon>
        <taxon>Actinomycetes</taxon>
        <taxon>Streptosporangiales</taxon>
        <taxon>Thermomonosporaceae</taxon>
        <taxon>Actinoallomurus</taxon>
    </lineage>
</organism>
<evidence type="ECO:0000256" key="1">
    <source>
        <dbReference type="SAM" id="MobiDB-lite"/>
    </source>
</evidence>
<dbReference type="Pfam" id="PF19054">
    <property type="entry name" value="DUF5753"/>
    <property type="match status" value="1"/>
</dbReference>
<accession>A0ABP8U8S8</accession>
<dbReference type="SMART" id="SM00530">
    <property type="entry name" value="HTH_XRE"/>
    <property type="match status" value="1"/>
</dbReference>
<dbReference type="InterPro" id="IPR043917">
    <property type="entry name" value="DUF5753"/>
</dbReference>
<dbReference type="SUPFAM" id="SSF47413">
    <property type="entry name" value="lambda repressor-like DNA-binding domains"/>
    <property type="match status" value="1"/>
</dbReference>
<evidence type="ECO:0000313" key="3">
    <source>
        <dbReference type="EMBL" id="GAA4626563.1"/>
    </source>
</evidence>
<dbReference type="Gene3D" id="1.10.260.40">
    <property type="entry name" value="lambda repressor-like DNA-binding domains"/>
    <property type="match status" value="1"/>
</dbReference>
<protein>
    <submittedName>
        <fullName evidence="3">Helix-turn-helix transcriptional regulator</fullName>
    </submittedName>
</protein>